<dbReference type="EMBL" id="JAVHNS010000012">
    <property type="protein sequence ID" value="KAK6338334.1"/>
    <property type="molecule type" value="Genomic_DNA"/>
</dbReference>
<evidence type="ECO:0000313" key="4">
    <source>
        <dbReference type="EMBL" id="KAK6338334.1"/>
    </source>
</evidence>
<feature type="chain" id="PRO_5043440776" evidence="3">
    <location>
        <begin position="21"/>
        <end position="468"/>
    </location>
</feature>
<dbReference type="Proteomes" id="UP001373714">
    <property type="component" value="Unassembled WGS sequence"/>
</dbReference>
<keyword evidence="3" id="KW-0732">Signal</keyword>
<reference evidence="4 5" key="1">
    <citation type="submission" date="2019-10" db="EMBL/GenBank/DDBJ databases">
        <authorList>
            <person name="Palmer J.M."/>
        </authorList>
    </citation>
    <scope>NUCLEOTIDE SEQUENCE [LARGE SCALE GENOMIC DNA]</scope>
    <source>
        <strain evidence="4 5">TWF730</strain>
    </source>
</reference>
<dbReference type="AlphaFoldDB" id="A0AAV9UAN9"/>
<gene>
    <name evidence="4" type="ORF">TWF730_002398</name>
</gene>
<protein>
    <submittedName>
        <fullName evidence="4">Uncharacterized protein</fullName>
    </submittedName>
</protein>
<keyword evidence="2" id="KW-1133">Transmembrane helix</keyword>
<keyword evidence="2" id="KW-0472">Membrane</keyword>
<organism evidence="4 5">
    <name type="scientific">Orbilia blumenaviensis</name>
    <dbReference type="NCBI Taxonomy" id="1796055"/>
    <lineage>
        <taxon>Eukaryota</taxon>
        <taxon>Fungi</taxon>
        <taxon>Dikarya</taxon>
        <taxon>Ascomycota</taxon>
        <taxon>Pezizomycotina</taxon>
        <taxon>Orbiliomycetes</taxon>
        <taxon>Orbiliales</taxon>
        <taxon>Orbiliaceae</taxon>
        <taxon>Orbilia</taxon>
    </lineage>
</organism>
<keyword evidence="5" id="KW-1185">Reference proteome</keyword>
<comment type="caution">
    <text evidence="4">The sequence shown here is derived from an EMBL/GenBank/DDBJ whole genome shotgun (WGS) entry which is preliminary data.</text>
</comment>
<name>A0AAV9UAN9_9PEZI</name>
<proteinExistence type="predicted"/>
<keyword evidence="2" id="KW-0812">Transmembrane</keyword>
<evidence type="ECO:0000313" key="5">
    <source>
        <dbReference type="Proteomes" id="UP001373714"/>
    </source>
</evidence>
<sequence length="468" mass="49794">MAPRKAIILLSLLSASATRAHWIPFDPELFSDPISDARFQGLGDTQKDSQDGLHHTHRTSTPVTQSVAQSVAPYVSSLQSSQPVYGSMFPRTISDYEELASGLNDDYRYNVSSNRTRGCPSGNSDCGHLGRPDICCPEILFISPDKISIQSSCFKMEGSEEKVVCCSDPIMCERVAHHPSEYPSAQLKCRKGFNLCPSELRGGCCPDGYDCGIDACYEHRANDKHAQSSQDSVDSESYYMAKGQTFSRNYPPLAKKTQTASLEVSAGLNGVTVSRCPGGFVYSPVESVCYDGSGIPTGELIRTDEIPRTETASHSDSAYPTGVPRHSVLKSAVSVFKTGETEECVGFQCPNPLAGLVGGLGEAIQNIAGGSAAVLTLTQAIATNIPGASGVLEKIGVNNNTLNIINSVGTVLGGALKSDGVSYVRSGPTSWPRIFSAGYFKHLAVSLVIHGVVGLGLNPGLALVNRRM</sequence>
<evidence type="ECO:0000256" key="2">
    <source>
        <dbReference type="SAM" id="Phobius"/>
    </source>
</evidence>
<feature type="signal peptide" evidence="3">
    <location>
        <begin position="1"/>
        <end position="20"/>
    </location>
</feature>
<evidence type="ECO:0000256" key="1">
    <source>
        <dbReference type="SAM" id="MobiDB-lite"/>
    </source>
</evidence>
<evidence type="ECO:0000256" key="3">
    <source>
        <dbReference type="SAM" id="SignalP"/>
    </source>
</evidence>
<feature type="transmembrane region" description="Helical" evidence="2">
    <location>
        <begin position="443"/>
        <end position="464"/>
    </location>
</feature>
<accession>A0AAV9UAN9</accession>
<feature type="compositionally biased region" description="Basic and acidic residues" evidence="1">
    <location>
        <begin position="45"/>
        <end position="54"/>
    </location>
</feature>
<feature type="region of interest" description="Disordered" evidence="1">
    <location>
        <begin position="40"/>
        <end position="65"/>
    </location>
</feature>